<protein>
    <submittedName>
        <fullName evidence="3">DUF2933 domain-containing protein</fullName>
    </submittedName>
</protein>
<feature type="compositionally biased region" description="Basic and acidic residues" evidence="1">
    <location>
        <begin position="27"/>
        <end position="37"/>
    </location>
</feature>
<evidence type="ECO:0000313" key="4">
    <source>
        <dbReference type="Proteomes" id="UP000830326"/>
    </source>
</evidence>
<organism evidence="3 4">
    <name type="scientific">Halobacillus amylolyticus</name>
    <dbReference type="NCBI Taxonomy" id="2932259"/>
    <lineage>
        <taxon>Bacteria</taxon>
        <taxon>Bacillati</taxon>
        <taxon>Bacillota</taxon>
        <taxon>Bacilli</taxon>
        <taxon>Bacillales</taxon>
        <taxon>Bacillaceae</taxon>
        <taxon>Halobacillus</taxon>
    </lineage>
</organism>
<keyword evidence="4" id="KW-1185">Reference proteome</keyword>
<accession>A0ABY4HBK7</accession>
<keyword evidence="2" id="KW-0812">Transmembrane</keyword>
<evidence type="ECO:0000256" key="1">
    <source>
        <dbReference type="SAM" id="MobiDB-lite"/>
    </source>
</evidence>
<dbReference type="Pfam" id="PF11666">
    <property type="entry name" value="DUF2933"/>
    <property type="match status" value="1"/>
</dbReference>
<feature type="region of interest" description="Disordered" evidence="1">
    <location>
        <begin position="71"/>
        <end position="104"/>
    </location>
</feature>
<feature type="transmembrane region" description="Helical" evidence="2">
    <location>
        <begin position="6"/>
        <end position="23"/>
    </location>
</feature>
<feature type="compositionally biased region" description="Basic and acidic residues" evidence="1">
    <location>
        <begin position="93"/>
        <end position="104"/>
    </location>
</feature>
<dbReference type="RefSeq" id="WP_245032589.1">
    <property type="nucleotide sequence ID" value="NZ_CP095075.1"/>
</dbReference>
<gene>
    <name evidence="3" type="ORF">MUO15_00500</name>
</gene>
<proteinExistence type="predicted"/>
<dbReference type="InterPro" id="IPR021682">
    <property type="entry name" value="DUF2933"/>
</dbReference>
<dbReference type="Proteomes" id="UP000830326">
    <property type="component" value="Chromosome"/>
</dbReference>
<feature type="region of interest" description="Disordered" evidence="1">
    <location>
        <begin position="27"/>
        <end position="48"/>
    </location>
</feature>
<evidence type="ECO:0000256" key="2">
    <source>
        <dbReference type="SAM" id="Phobius"/>
    </source>
</evidence>
<keyword evidence="2" id="KW-1133">Transmembrane helix</keyword>
<dbReference type="EMBL" id="CP095075">
    <property type="protein sequence ID" value="UOR12062.1"/>
    <property type="molecule type" value="Genomic_DNA"/>
</dbReference>
<reference evidence="3" key="1">
    <citation type="submission" date="2022-04" db="EMBL/GenBank/DDBJ databases">
        <title>Halobacillus sp. isolated from saltern.</title>
        <authorList>
            <person name="Won M."/>
            <person name="Lee C.-M."/>
            <person name="Woen H.-Y."/>
            <person name="Kwon S.-W."/>
        </authorList>
    </citation>
    <scope>NUCLEOTIDE SEQUENCE</scope>
    <source>
        <strain evidence="3">SSHM10-5</strain>
    </source>
</reference>
<evidence type="ECO:0000313" key="3">
    <source>
        <dbReference type="EMBL" id="UOR12062.1"/>
    </source>
</evidence>
<sequence>MSWELLILLACPLMMLFCMRGMFSGNKDKGGKGKETKSAGIQPEVSQQDVQSLQIQMAELIAENQKLMQDMNDMKEIQSSKESPSKNVVGIKEGQEKKTNTEVS</sequence>
<name>A0ABY4HBK7_9BACI</name>
<keyword evidence="2" id="KW-0472">Membrane</keyword>